<dbReference type="EMBL" id="ANJA01000128">
    <property type="protein sequence ID" value="ETO85814.1"/>
    <property type="molecule type" value="Genomic_DNA"/>
</dbReference>
<protein>
    <submittedName>
        <fullName evidence="1">Uncharacterized protein</fullName>
    </submittedName>
</protein>
<evidence type="ECO:0000313" key="2">
    <source>
        <dbReference type="Proteomes" id="UP000028582"/>
    </source>
</evidence>
<proteinExistence type="predicted"/>
<evidence type="ECO:0000313" key="1">
    <source>
        <dbReference type="EMBL" id="ETO85814.1"/>
    </source>
</evidence>
<gene>
    <name evidence="1" type="ORF">F444_00573</name>
</gene>
<dbReference type="AlphaFoldDB" id="A0A081B3V3"/>
<comment type="caution">
    <text evidence="1">The sequence shown here is derived from an EMBL/GenBank/DDBJ whole genome shotgun (WGS) entry which is preliminary data.</text>
</comment>
<name>A0A081B3V3_PHYNI</name>
<accession>A0A081B3V3</accession>
<reference evidence="1 2" key="1">
    <citation type="submission" date="2013-11" db="EMBL/GenBank/DDBJ databases">
        <title>The Genome Sequence of Phytophthora parasitica P1976.</title>
        <authorList>
            <consortium name="The Broad Institute Genomics Platform"/>
            <person name="Russ C."/>
            <person name="Tyler B."/>
            <person name="Panabieres F."/>
            <person name="Shan W."/>
            <person name="Tripathy S."/>
            <person name="Grunwald N."/>
            <person name="Machado M."/>
            <person name="Johnson C.S."/>
            <person name="Walker B."/>
            <person name="Young S."/>
            <person name="Zeng Q."/>
            <person name="Gargeya S."/>
            <person name="Fitzgerald M."/>
            <person name="Haas B."/>
            <person name="Abouelleil A."/>
            <person name="Allen A.W."/>
            <person name="Alvarado L."/>
            <person name="Arachchi H.M."/>
            <person name="Berlin A.M."/>
            <person name="Chapman S.B."/>
            <person name="Gainer-Dewar J."/>
            <person name="Goldberg J."/>
            <person name="Griggs A."/>
            <person name="Gujja S."/>
            <person name="Hansen M."/>
            <person name="Howarth C."/>
            <person name="Imamovic A."/>
            <person name="Ireland A."/>
            <person name="Larimer J."/>
            <person name="McCowan C."/>
            <person name="Murphy C."/>
            <person name="Pearson M."/>
            <person name="Poon T.W."/>
            <person name="Priest M."/>
            <person name="Roberts A."/>
            <person name="Saif S."/>
            <person name="Shea T."/>
            <person name="Sisk P."/>
            <person name="Sykes S."/>
            <person name="Wortman J."/>
            <person name="Nusbaum C."/>
            <person name="Birren B."/>
        </authorList>
    </citation>
    <scope>NUCLEOTIDE SEQUENCE [LARGE SCALE GENOMIC DNA]</scope>
    <source>
        <strain evidence="1 2">P1976</strain>
    </source>
</reference>
<dbReference type="Proteomes" id="UP000028582">
    <property type="component" value="Unassembled WGS sequence"/>
</dbReference>
<sequence length="41" mass="4963">MSYSNRIRGNYCSSTLWYIYLYHDALAKRTISRRNGRCESR</sequence>
<organism evidence="1 2">
    <name type="scientific">Phytophthora nicotianae P1976</name>
    <dbReference type="NCBI Taxonomy" id="1317066"/>
    <lineage>
        <taxon>Eukaryota</taxon>
        <taxon>Sar</taxon>
        <taxon>Stramenopiles</taxon>
        <taxon>Oomycota</taxon>
        <taxon>Peronosporomycetes</taxon>
        <taxon>Peronosporales</taxon>
        <taxon>Peronosporaceae</taxon>
        <taxon>Phytophthora</taxon>
    </lineage>
</organism>